<dbReference type="InterPro" id="IPR036855">
    <property type="entry name" value="Znf_CCCH_sf"/>
</dbReference>
<accession>A0A284RG74</accession>
<evidence type="ECO:0000256" key="3">
    <source>
        <dbReference type="ARBA" id="ARBA00022771"/>
    </source>
</evidence>
<reference evidence="9" key="1">
    <citation type="journal article" date="2017" name="Nat. Ecol. Evol.">
        <title>Genome expansion and lineage-specific genetic innovations in the forest pathogenic fungi Armillaria.</title>
        <authorList>
            <person name="Sipos G."/>
            <person name="Prasanna A.N."/>
            <person name="Walter M.C."/>
            <person name="O'Connor E."/>
            <person name="Balint B."/>
            <person name="Krizsan K."/>
            <person name="Kiss B."/>
            <person name="Hess J."/>
            <person name="Varga T."/>
            <person name="Slot J."/>
            <person name="Riley R."/>
            <person name="Boka B."/>
            <person name="Rigling D."/>
            <person name="Barry K."/>
            <person name="Lee J."/>
            <person name="Mihaltcheva S."/>
            <person name="LaButti K."/>
            <person name="Lipzen A."/>
            <person name="Waldron R."/>
            <person name="Moloney N.M."/>
            <person name="Sperisen C."/>
            <person name="Kredics L."/>
            <person name="Vagvoelgyi C."/>
            <person name="Patrignani A."/>
            <person name="Fitzpatrick D."/>
            <person name="Nagy I."/>
            <person name="Doyle S."/>
            <person name="Anderson J.B."/>
            <person name="Grigoriev I.V."/>
            <person name="Gueldener U."/>
            <person name="Muensterkoetter M."/>
            <person name="Nagy L.G."/>
        </authorList>
    </citation>
    <scope>NUCLEOTIDE SEQUENCE [LARGE SCALE GENOMIC DNA]</scope>
    <source>
        <strain evidence="9">C18/9</strain>
    </source>
</reference>
<dbReference type="InterPro" id="IPR000571">
    <property type="entry name" value="Znf_CCCH"/>
</dbReference>
<evidence type="ECO:0000256" key="5">
    <source>
        <dbReference type="PROSITE-ProRule" id="PRU00723"/>
    </source>
</evidence>
<feature type="zinc finger region" description="C3H1-type" evidence="5">
    <location>
        <begin position="16"/>
        <end position="44"/>
    </location>
</feature>
<dbReference type="SMART" id="SM00356">
    <property type="entry name" value="ZnF_C3H1"/>
    <property type="match status" value="3"/>
</dbReference>
<feature type="compositionally biased region" description="Acidic residues" evidence="6">
    <location>
        <begin position="329"/>
        <end position="340"/>
    </location>
</feature>
<feature type="zinc finger region" description="C3H1-type" evidence="5">
    <location>
        <begin position="221"/>
        <end position="249"/>
    </location>
</feature>
<dbReference type="OMA" id="MAHIQTH"/>
<evidence type="ECO:0000256" key="2">
    <source>
        <dbReference type="ARBA" id="ARBA00022737"/>
    </source>
</evidence>
<dbReference type="Gene3D" id="4.10.1000.10">
    <property type="entry name" value="Zinc finger, CCCH-type"/>
    <property type="match status" value="1"/>
</dbReference>
<dbReference type="PANTHER" id="PTHR12547">
    <property type="entry name" value="CCCH ZINC FINGER/TIS11-RELATED"/>
    <property type="match status" value="1"/>
</dbReference>
<dbReference type="OrthoDB" id="411372at2759"/>
<dbReference type="Gene3D" id="3.30.1370.210">
    <property type="match status" value="1"/>
</dbReference>
<keyword evidence="1 5" id="KW-0479">Metal-binding</keyword>
<evidence type="ECO:0000256" key="4">
    <source>
        <dbReference type="ARBA" id="ARBA00022833"/>
    </source>
</evidence>
<evidence type="ECO:0000256" key="1">
    <source>
        <dbReference type="ARBA" id="ARBA00022723"/>
    </source>
</evidence>
<evidence type="ECO:0000259" key="7">
    <source>
        <dbReference type="PROSITE" id="PS50103"/>
    </source>
</evidence>
<keyword evidence="9" id="KW-1185">Reference proteome</keyword>
<feature type="domain" description="C3H1-type" evidence="7">
    <location>
        <begin position="49"/>
        <end position="76"/>
    </location>
</feature>
<feature type="zinc finger region" description="C3H1-type" evidence="5">
    <location>
        <begin position="49"/>
        <end position="76"/>
    </location>
</feature>
<evidence type="ECO:0000313" key="9">
    <source>
        <dbReference type="Proteomes" id="UP000219338"/>
    </source>
</evidence>
<evidence type="ECO:0000256" key="6">
    <source>
        <dbReference type="SAM" id="MobiDB-lite"/>
    </source>
</evidence>
<dbReference type="AlphaFoldDB" id="A0A284RG74"/>
<feature type="domain" description="C3H1-type" evidence="7">
    <location>
        <begin position="221"/>
        <end position="249"/>
    </location>
</feature>
<protein>
    <recommendedName>
        <fullName evidence="7">C3H1-type domain-containing protein</fullName>
    </recommendedName>
</protein>
<dbReference type="GO" id="GO:0005829">
    <property type="term" value="C:cytosol"/>
    <property type="evidence" value="ECO:0007669"/>
    <property type="project" value="TreeGrafter"/>
</dbReference>
<dbReference type="Pfam" id="PF00642">
    <property type="entry name" value="zf-CCCH"/>
    <property type="match status" value="1"/>
</dbReference>
<dbReference type="GO" id="GO:0008270">
    <property type="term" value="F:zinc ion binding"/>
    <property type="evidence" value="ECO:0007669"/>
    <property type="project" value="UniProtKB-KW"/>
</dbReference>
<name>A0A284RG74_ARMOS</name>
<keyword evidence="4 5" id="KW-0862">Zinc</keyword>
<sequence length="402" mass="44628">MLPITEKVKKPPPLKKRHTKPCKFFQIAQCPKSAEECNFAHVIGPTPVNRSTKACRYFLSGSCSNGLWCRFVHPVDPDLPSMSDRLADIKRNDVRYPYKQFLENQSAAGEPPLHYPCYVASPPPFPGVYGGAPPLWSPSLPHHPDQCYALPLPTSPISSPSDETASVEQDRDGRDYTNPIIVPAHGQTTIVSPCFAPSAFSSSHAASTRQTSQTCSTASLKYKTKLCRYYKADRQCPNGDSCRFIHEQIGEKKPIERPLMNSDLPPKPTSLKEENMKRGYFPVSWRVIGGGVLMGTSPNHSRSNNHGSTTVTLAYESASDVDSDKTSDVDVDEAREDLDPEPLRPVPLSLDLKVRFPEWDSDLSDKERERESPTKITPRIRAISIPATPTMAHIQTHFSAES</sequence>
<feature type="domain" description="C3H1-type" evidence="7">
    <location>
        <begin position="16"/>
        <end position="44"/>
    </location>
</feature>
<dbReference type="SUPFAM" id="SSF90229">
    <property type="entry name" value="CCCH zinc finger"/>
    <property type="match status" value="2"/>
</dbReference>
<gene>
    <name evidence="8" type="ORF">ARMOST_11109</name>
</gene>
<keyword evidence="2" id="KW-0677">Repeat</keyword>
<dbReference type="InterPro" id="IPR045877">
    <property type="entry name" value="ZFP36-like"/>
</dbReference>
<dbReference type="Proteomes" id="UP000219338">
    <property type="component" value="Unassembled WGS sequence"/>
</dbReference>
<dbReference type="PROSITE" id="PS50103">
    <property type="entry name" value="ZF_C3H1"/>
    <property type="match status" value="3"/>
</dbReference>
<dbReference type="STRING" id="47428.A0A284RG74"/>
<organism evidence="8 9">
    <name type="scientific">Armillaria ostoyae</name>
    <name type="common">Armillaria root rot fungus</name>
    <dbReference type="NCBI Taxonomy" id="47428"/>
    <lineage>
        <taxon>Eukaryota</taxon>
        <taxon>Fungi</taxon>
        <taxon>Dikarya</taxon>
        <taxon>Basidiomycota</taxon>
        <taxon>Agaricomycotina</taxon>
        <taxon>Agaricomycetes</taxon>
        <taxon>Agaricomycetidae</taxon>
        <taxon>Agaricales</taxon>
        <taxon>Marasmiineae</taxon>
        <taxon>Physalacriaceae</taxon>
        <taxon>Armillaria</taxon>
    </lineage>
</organism>
<evidence type="ECO:0000313" key="8">
    <source>
        <dbReference type="EMBL" id="SJL07759.1"/>
    </source>
</evidence>
<keyword evidence="3 5" id="KW-0863">Zinc-finger</keyword>
<dbReference type="Pfam" id="PF14608">
    <property type="entry name" value="zf-CCCH_2"/>
    <property type="match status" value="2"/>
</dbReference>
<proteinExistence type="predicted"/>
<feature type="region of interest" description="Disordered" evidence="6">
    <location>
        <begin position="153"/>
        <end position="176"/>
    </location>
</feature>
<dbReference type="PANTHER" id="PTHR12547:SF18">
    <property type="entry name" value="PROTEIN TIS11"/>
    <property type="match status" value="1"/>
</dbReference>
<dbReference type="GO" id="GO:0003730">
    <property type="term" value="F:mRNA 3'-UTR binding"/>
    <property type="evidence" value="ECO:0007669"/>
    <property type="project" value="TreeGrafter"/>
</dbReference>
<dbReference type="EMBL" id="FUEG01000008">
    <property type="protein sequence ID" value="SJL07759.1"/>
    <property type="molecule type" value="Genomic_DNA"/>
</dbReference>
<feature type="region of interest" description="Disordered" evidence="6">
    <location>
        <begin position="316"/>
        <end position="346"/>
    </location>
</feature>